<dbReference type="EMBL" id="CH476626">
    <property type="protein sequence ID" value="EDO02522.1"/>
    <property type="molecule type" value="Genomic_DNA"/>
</dbReference>
<dbReference type="RefSeq" id="XP_001593571.1">
    <property type="nucleotide sequence ID" value="XM_001593521.1"/>
</dbReference>
<evidence type="ECO:0000313" key="3">
    <source>
        <dbReference type="Proteomes" id="UP000001312"/>
    </source>
</evidence>
<dbReference type="HOGENOM" id="CLU_2723719_0_0_1"/>
<dbReference type="InParanoid" id="A7EI56"/>
<protein>
    <submittedName>
        <fullName evidence="2">Uncharacterized protein</fullName>
    </submittedName>
</protein>
<dbReference type="Proteomes" id="UP000001312">
    <property type="component" value="Unassembled WGS sequence"/>
</dbReference>
<accession>A7EI56</accession>
<evidence type="ECO:0000256" key="1">
    <source>
        <dbReference type="SAM" id="MobiDB-lite"/>
    </source>
</evidence>
<dbReference type="KEGG" id="ssl:SS1G_04998"/>
<name>A7EI56_SCLS1</name>
<dbReference type="GeneID" id="5490236"/>
<organism evidence="2 3">
    <name type="scientific">Sclerotinia sclerotiorum (strain ATCC 18683 / 1980 / Ss-1)</name>
    <name type="common">White mold</name>
    <name type="synonym">Whetzelinia sclerotiorum</name>
    <dbReference type="NCBI Taxonomy" id="665079"/>
    <lineage>
        <taxon>Eukaryota</taxon>
        <taxon>Fungi</taxon>
        <taxon>Dikarya</taxon>
        <taxon>Ascomycota</taxon>
        <taxon>Pezizomycotina</taxon>
        <taxon>Leotiomycetes</taxon>
        <taxon>Helotiales</taxon>
        <taxon>Sclerotiniaceae</taxon>
        <taxon>Sclerotinia</taxon>
    </lineage>
</organism>
<feature type="compositionally biased region" description="Polar residues" evidence="1">
    <location>
        <begin position="63"/>
        <end position="72"/>
    </location>
</feature>
<evidence type="ECO:0000313" key="2">
    <source>
        <dbReference type="EMBL" id="EDO02522.1"/>
    </source>
</evidence>
<reference evidence="3" key="1">
    <citation type="journal article" date="2011" name="PLoS Genet.">
        <title>Genomic analysis of the necrotrophic fungal pathogens Sclerotinia sclerotiorum and Botrytis cinerea.</title>
        <authorList>
            <person name="Amselem J."/>
            <person name="Cuomo C.A."/>
            <person name="van Kan J.A."/>
            <person name="Viaud M."/>
            <person name="Benito E.P."/>
            <person name="Couloux A."/>
            <person name="Coutinho P.M."/>
            <person name="de Vries R.P."/>
            <person name="Dyer P.S."/>
            <person name="Fillinger S."/>
            <person name="Fournier E."/>
            <person name="Gout L."/>
            <person name="Hahn M."/>
            <person name="Kohn L."/>
            <person name="Lapalu N."/>
            <person name="Plummer K.M."/>
            <person name="Pradier J.M."/>
            <person name="Quevillon E."/>
            <person name="Sharon A."/>
            <person name="Simon A."/>
            <person name="ten Have A."/>
            <person name="Tudzynski B."/>
            <person name="Tudzynski P."/>
            <person name="Wincker P."/>
            <person name="Andrew M."/>
            <person name="Anthouard V."/>
            <person name="Beever R.E."/>
            <person name="Beffa R."/>
            <person name="Benoit I."/>
            <person name="Bouzid O."/>
            <person name="Brault B."/>
            <person name="Chen Z."/>
            <person name="Choquer M."/>
            <person name="Collemare J."/>
            <person name="Cotton P."/>
            <person name="Danchin E.G."/>
            <person name="Da Silva C."/>
            <person name="Gautier A."/>
            <person name="Giraud C."/>
            <person name="Giraud T."/>
            <person name="Gonzalez C."/>
            <person name="Grossetete S."/>
            <person name="Guldener U."/>
            <person name="Henrissat B."/>
            <person name="Howlett B.J."/>
            <person name="Kodira C."/>
            <person name="Kretschmer M."/>
            <person name="Lappartient A."/>
            <person name="Leroch M."/>
            <person name="Levis C."/>
            <person name="Mauceli E."/>
            <person name="Neuveglise C."/>
            <person name="Oeser B."/>
            <person name="Pearson M."/>
            <person name="Poulain J."/>
            <person name="Poussereau N."/>
            <person name="Quesneville H."/>
            <person name="Rascle C."/>
            <person name="Schumacher J."/>
            <person name="Segurens B."/>
            <person name="Sexton A."/>
            <person name="Silva E."/>
            <person name="Sirven C."/>
            <person name="Soanes D.M."/>
            <person name="Talbot N.J."/>
            <person name="Templeton M."/>
            <person name="Yandava C."/>
            <person name="Yarden O."/>
            <person name="Zeng Q."/>
            <person name="Rollins J.A."/>
            <person name="Lebrun M.H."/>
            <person name="Dickman M."/>
        </authorList>
    </citation>
    <scope>NUCLEOTIDE SEQUENCE [LARGE SCALE GENOMIC DNA]</scope>
    <source>
        <strain evidence="3">ATCC 18683 / 1980 / Ss-1</strain>
    </source>
</reference>
<gene>
    <name evidence="2" type="ORF">SS1G_04998</name>
</gene>
<dbReference type="AlphaFoldDB" id="A7EI56"/>
<sequence>MSLTSTFPMIQYQSTSSNFASSSTSLQDLIYYYPTYLDTPYPTSTANNFHPPPPLTKPIGTGTHPNNLRQDW</sequence>
<feature type="region of interest" description="Disordered" evidence="1">
    <location>
        <begin position="44"/>
        <end position="72"/>
    </location>
</feature>
<keyword evidence="3" id="KW-1185">Reference proteome</keyword>
<proteinExistence type="predicted"/>